<proteinExistence type="predicted"/>
<dbReference type="RefSeq" id="WP_249769264.1">
    <property type="nucleotide sequence ID" value="NZ_CP097332.1"/>
</dbReference>
<evidence type="ECO:0000256" key="1">
    <source>
        <dbReference type="ARBA" id="ARBA00022679"/>
    </source>
</evidence>
<dbReference type="InterPro" id="IPR036388">
    <property type="entry name" value="WH-like_DNA-bd_sf"/>
</dbReference>
<evidence type="ECO:0000256" key="4">
    <source>
        <dbReference type="ARBA" id="ARBA00023163"/>
    </source>
</evidence>
<keyword evidence="7" id="KW-1185">Reference proteome</keyword>
<reference evidence="6" key="1">
    <citation type="journal article" date="2018" name="Int. J. Syst. Evol. Microbiol.">
        <title>Jatrophihabitans telluris sp. nov., isolated from sediment soil of lava forest wetlands and the emended description of the genus Jatrophihabitans.</title>
        <authorList>
            <person name="Lee K.C."/>
            <person name="Suh M.K."/>
            <person name="Eom M.K."/>
            <person name="Kim K.K."/>
            <person name="Kim J.S."/>
            <person name="Kim D.S."/>
            <person name="Ko S.H."/>
            <person name="Shin Y.K."/>
            <person name="Lee J.S."/>
        </authorList>
    </citation>
    <scope>NUCLEOTIDE SEQUENCE</scope>
    <source>
        <strain evidence="6">N237</strain>
    </source>
</reference>
<keyword evidence="4" id="KW-0804">Transcription</keyword>
<evidence type="ECO:0000256" key="3">
    <source>
        <dbReference type="ARBA" id="ARBA00023015"/>
    </source>
</evidence>
<evidence type="ECO:0000259" key="5">
    <source>
        <dbReference type="PROSITE" id="PS50921"/>
    </source>
</evidence>
<dbReference type="InterPro" id="IPR012074">
    <property type="entry name" value="GAF_ANTAR"/>
</dbReference>
<dbReference type="Proteomes" id="UP001056336">
    <property type="component" value="Chromosome"/>
</dbReference>
<name>A0ABY4QT51_9ACTN</name>
<dbReference type="SMART" id="SM01012">
    <property type="entry name" value="ANTAR"/>
    <property type="match status" value="1"/>
</dbReference>
<dbReference type="PROSITE" id="PS50921">
    <property type="entry name" value="ANTAR"/>
    <property type="match status" value="1"/>
</dbReference>
<sequence>MNAFEQPTPYSVLSTDFASLARDLARQPSLDATLRAIVRYALTHIEGAEDAGVTMKLGENSFRTVGATGDVPQTVDAIQYQMHEGPCIDSLHKGHVFRSDGIADDPRWPRFGPLAAEKTAIVSILSHRLFIEDDEVLGSLNVYSTKPAAFARLDLTVLDALATHSAIALAKANAETQAASLETALRTNRRIGMAVGVLIALYKVTDDQAFDLLRMASQHQHRKLRDVADDVIATGELEL</sequence>
<dbReference type="Gene3D" id="1.10.10.10">
    <property type="entry name" value="Winged helix-like DNA-binding domain superfamily/Winged helix DNA-binding domain"/>
    <property type="match status" value="1"/>
</dbReference>
<gene>
    <name evidence="6" type="ORF">M6D93_11180</name>
</gene>
<dbReference type="Pfam" id="PF03861">
    <property type="entry name" value="ANTAR"/>
    <property type="match status" value="1"/>
</dbReference>
<dbReference type="PIRSF" id="PIRSF036625">
    <property type="entry name" value="GAF_ANTAR"/>
    <property type="match status" value="1"/>
</dbReference>
<dbReference type="InterPro" id="IPR005561">
    <property type="entry name" value="ANTAR"/>
</dbReference>
<dbReference type="InterPro" id="IPR011006">
    <property type="entry name" value="CheY-like_superfamily"/>
</dbReference>
<reference evidence="6" key="2">
    <citation type="submission" date="2022-05" db="EMBL/GenBank/DDBJ databases">
        <authorList>
            <person name="Kim J.-S."/>
            <person name="Lee K."/>
            <person name="Suh M."/>
            <person name="Eom M."/>
            <person name="Kim J.-S."/>
            <person name="Kim D.-S."/>
            <person name="Ko S.-H."/>
            <person name="Shin Y."/>
            <person name="Lee J.-S."/>
        </authorList>
    </citation>
    <scope>NUCLEOTIDE SEQUENCE</scope>
    <source>
        <strain evidence="6">N237</strain>
    </source>
</reference>
<accession>A0ABY4QT51</accession>
<protein>
    <submittedName>
        <fullName evidence="6">GAF and ANTAR domain-containing protein</fullName>
    </submittedName>
</protein>
<dbReference type="InterPro" id="IPR003018">
    <property type="entry name" value="GAF"/>
</dbReference>
<feature type="domain" description="ANTAR" evidence="5">
    <location>
        <begin position="171"/>
        <end position="232"/>
    </location>
</feature>
<dbReference type="SUPFAM" id="SSF52172">
    <property type="entry name" value="CheY-like"/>
    <property type="match status" value="1"/>
</dbReference>
<dbReference type="Gene3D" id="3.30.450.40">
    <property type="match status" value="1"/>
</dbReference>
<dbReference type="Pfam" id="PF13185">
    <property type="entry name" value="GAF_2"/>
    <property type="match status" value="1"/>
</dbReference>
<evidence type="ECO:0000313" key="6">
    <source>
        <dbReference type="EMBL" id="UQX86870.1"/>
    </source>
</evidence>
<evidence type="ECO:0000256" key="2">
    <source>
        <dbReference type="ARBA" id="ARBA00022777"/>
    </source>
</evidence>
<keyword evidence="2" id="KW-0418">Kinase</keyword>
<dbReference type="InterPro" id="IPR029016">
    <property type="entry name" value="GAF-like_dom_sf"/>
</dbReference>
<dbReference type="SUPFAM" id="SSF55781">
    <property type="entry name" value="GAF domain-like"/>
    <property type="match status" value="1"/>
</dbReference>
<dbReference type="EMBL" id="CP097332">
    <property type="protein sequence ID" value="UQX86870.1"/>
    <property type="molecule type" value="Genomic_DNA"/>
</dbReference>
<organism evidence="6 7">
    <name type="scientific">Jatrophihabitans telluris</name>
    <dbReference type="NCBI Taxonomy" id="2038343"/>
    <lineage>
        <taxon>Bacteria</taxon>
        <taxon>Bacillati</taxon>
        <taxon>Actinomycetota</taxon>
        <taxon>Actinomycetes</taxon>
        <taxon>Jatrophihabitantales</taxon>
        <taxon>Jatrophihabitantaceae</taxon>
        <taxon>Jatrophihabitans</taxon>
    </lineage>
</organism>
<keyword evidence="3" id="KW-0805">Transcription regulation</keyword>
<evidence type="ECO:0000313" key="7">
    <source>
        <dbReference type="Proteomes" id="UP001056336"/>
    </source>
</evidence>
<dbReference type="SMART" id="SM00065">
    <property type="entry name" value="GAF"/>
    <property type="match status" value="1"/>
</dbReference>
<keyword evidence="1" id="KW-0808">Transferase</keyword>